<sequence length="399" mass="43859">MANLVIVAHVPTDSVNDGFLPAARRLGLSVTLLTDHADSHERHFARAGLPAYPDQIIACDVFNPIALIEAAEGQKPKAIFSNSDHLQTSTATAAVHFGLPGKDQRVVYRAKNKAAMRVFLAQNGIDMLWHKVVTSETDLATVTEAPFPCVVKPREGVGSQLVRLVHNLDELSQYCRAVWIERPGCILLIEEYISGDLYTLETLGDGRSIRALGGFRVTLSPPPHFVELAAEWGNWLAADQQAAIMNQIAAFGVGFGSCHTEFVLTPNGPRLIEINYRTVGDRREFLLEETLDFSLFETILRLHLGEALPDLESGDRTAAMRYFPTREAGELIKAPDAFHKNDGDVWLNYRPLRRAGDAVTVTNSNKDYLGVLCASAPDTAALTQAMQAASDRLTWDIRA</sequence>
<gene>
    <name evidence="6" type="ORF">B0I00_0572</name>
</gene>
<comment type="caution">
    <text evidence="6">The sequence shown here is derived from an EMBL/GenBank/DDBJ whole genome shotgun (WGS) entry which is preliminary data.</text>
</comment>
<dbReference type="PROSITE" id="PS50975">
    <property type="entry name" value="ATP_GRASP"/>
    <property type="match status" value="1"/>
</dbReference>
<reference evidence="6 7" key="1">
    <citation type="submission" date="2017-11" db="EMBL/GenBank/DDBJ databases">
        <title>Genomic Encyclopedia of Type Strains, Phase III (KMG-III): the genomes of soil and plant-associated and newly described type strains.</title>
        <authorList>
            <person name="Whitman W."/>
        </authorList>
    </citation>
    <scope>NUCLEOTIDE SEQUENCE [LARGE SCALE GENOMIC DNA]</scope>
    <source>
        <strain evidence="6 7">CGMCC 1.12274</strain>
    </source>
</reference>
<evidence type="ECO:0000313" key="7">
    <source>
        <dbReference type="Proteomes" id="UP000232587"/>
    </source>
</evidence>
<evidence type="ECO:0000259" key="5">
    <source>
        <dbReference type="PROSITE" id="PS50975"/>
    </source>
</evidence>
<accession>A0A2N0I2I9</accession>
<dbReference type="Gene3D" id="3.30.470.20">
    <property type="entry name" value="ATP-grasp fold, B domain"/>
    <property type="match status" value="1"/>
</dbReference>
<protein>
    <submittedName>
        <fullName evidence="6">ATP-grasp domain-containing protein</fullName>
    </submittedName>
</protein>
<dbReference type="SMART" id="SM01209">
    <property type="entry name" value="GARS_A"/>
    <property type="match status" value="1"/>
</dbReference>
<dbReference type="Proteomes" id="UP000232587">
    <property type="component" value="Unassembled WGS sequence"/>
</dbReference>
<keyword evidence="7" id="KW-1185">Reference proteome</keyword>
<dbReference type="GO" id="GO:0005524">
    <property type="term" value="F:ATP binding"/>
    <property type="evidence" value="ECO:0007669"/>
    <property type="project" value="UniProtKB-UniRule"/>
</dbReference>
<dbReference type="PANTHER" id="PTHR43585:SF2">
    <property type="entry name" value="ATP-GRASP ENZYME FSQD"/>
    <property type="match status" value="1"/>
</dbReference>
<keyword evidence="2 4" id="KW-0547">Nucleotide-binding</keyword>
<dbReference type="GO" id="GO:0046872">
    <property type="term" value="F:metal ion binding"/>
    <property type="evidence" value="ECO:0007669"/>
    <property type="project" value="InterPro"/>
</dbReference>
<dbReference type="SUPFAM" id="SSF56059">
    <property type="entry name" value="Glutathione synthetase ATP-binding domain-like"/>
    <property type="match status" value="1"/>
</dbReference>
<dbReference type="InterPro" id="IPR003806">
    <property type="entry name" value="ATP-grasp_PylC-type"/>
</dbReference>
<dbReference type="InterPro" id="IPR052032">
    <property type="entry name" value="ATP-dep_AA_Ligase"/>
</dbReference>
<dbReference type="OrthoDB" id="9765608at2"/>
<dbReference type="RefSeq" id="WP_100865822.1">
    <property type="nucleotide sequence ID" value="NZ_PHUF01000002.1"/>
</dbReference>
<name>A0A2N0I2I9_9SPHN</name>
<keyword evidence="1" id="KW-0436">Ligase</keyword>
<evidence type="ECO:0000256" key="4">
    <source>
        <dbReference type="PROSITE-ProRule" id="PRU00409"/>
    </source>
</evidence>
<organism evidence="6 7">
    <name type="scientific">Novosphingobium kunmingense</name>
    <dbReference type="NCBI Taxonomy" id="1211806"/>
    <lineage>
        <taxon>Bacteria</taxon>
        <taxon>Pseudomonadati</taxon>
        <taxon>Pseudomonadota</taxon>
        <taxon>Alphaproteobacteria</taxon>
        <taxon>Sphingomonadales</taxon>
        <taxon>Sphingomonadaceae</taxon>
        <taxon>Novosphingobium</taxon>
    </lineage>
</organism>
<proteinExistence type="predicted"/>
<dbReference type="AlphaFoldDB" id="A0A2N0I2I9"/>
<feature type="domain" description="ATP-grasp" evidence="5">
    <location>
        <begin position="117"/>
        <end position="304"/>
    </location>
</feature>
<dbReference type="GO" id="GO:0016874">
    <property type="term" value="F:ligase activity"/>
    <property type="evidence" value="ECO:0007669"/>
    <property type="project" value="UniProtKB-KW"/>
</dbReference>
<dbReference type="InterPro" id="IPR011761">
    <property type="entry name" value="ATP-grasp"/>
</dbReference>
<dbReference type="Pfam" id="PF02655">
    <property type="entry name" value="ATP-grasp_3"/>
    <property type="match status" value="1"/>
</dbReference>
<evidence type="ECO:0000313" key="6">
    <source>
        <dbReference type="EMBL" id="PKB25375.1"/>
    </source>
</evidence>
<evidence type="ECO:0000256" key="2">
    <source>
        <dbReference type="ARBA" id="ARBA00022741"/>
    </source>
</evidence>
<keyword evidence="3 4" id="KW-0067">ATP-binding</keyword>
<dbReference type="EMBL" id="PHUF01000002">
    <property type="protein sequence ID" value="PKB25375.1"/>
    <property type="molecule type" value="Genomic_DNA"/>
</dbReference>
<evidence type="ECO:0000256" key="1">
    <source>
        <dbReference type="ARBA" id="ARBA00022598"/>
    </source>
</evidence>
<evidence type="ECO:0000256" key="3">
    <source>
        <dbReference type="ARBA" id="ARBA00022840"/>
    </source>
</evidence>
<dbReference type="PANTHER" id="PTHR43585">
    <property type="entry name" value="FUMIPYRROLE BIOSYNTHESIS PROTEIN C"/>
    <property type="match status" value="1"/>
</dbReference>